<evidence type="ECO:0000256" key="1">
    <source>
        <dbReference type="SAM" id="MobiDB-lite"/>
    </source>
</evidence>
<protein>
    <submittedName>
        <fullName evidence="2">Uncharacterized protein</fullName>
    </submittedName>
</protein>
<reference evidence="2" key="1">
    <citation type="journal article" date="2019" name="Sci. Rep.">
        <title>Draft genome of Tanacetum cinerariifolium, the natural source of mosquito coil.</title>
        <authorList>
            <person name="Yamashiro T."/>
            <person name="Shiraishi A."/>
            <person name="Satake H."/>
            <person name="Nakayama K."/>
        </authorList>
    </citation>
    <scope>NUCLEOTIDE SEQUENCE</scope>
</reference>
<feature type="compositionally biased region" description="Pro residues" evidence="1">
    <location>
        <begin position="104"/>
        <end position="117"/>
    </location>
</feature>
<dbReference type="AlphaFoldDB" id="A0A699J2B5"/>
<evidence type="ECO:0000313" key="2">
    <source>
        <dbReference type="EMBL" id="GFA02107.1"/>
    </source>
</evidence>
<gene>
    <name evidence="2" type="ORF">Tci_574079</name>
</gene>
<feature type="compositionally biased region" description="Polar residues" evidence="1">
    <location>
        <begin position="160"/>
        <end position="169"/>
    </location>
</feature>
<proteinExistence type="predicted"/>
<feature type="compositionally biased region" description="Low complexity" evidence="1">
    <location>
        <begin position="118"/>
        <end position="130"/>
    </location>
</feature>
<organism evidence="2">
    <name type="scientific">Tanacetum cinerariifolium</name>
    <name type="common">Dalmatian daisy</name>
    <name type="synonym">Chrysanthemum cinerariifolium</name>
    <dbReference type="NCBI Taxonomy" id="118510"/>
    <lineage>
        <taxon>Eukaryota</taxon>
        <taxon>Viridiplantae</taxon>
        <taxon>Streptophyta</taxon>
        <taxon>Embryophyta</taxon>
        <taxon>Tracheophyta</taxon>
        <taxon>Spermatophyta</taxon>
        <taxon>Magnoliopsida</taxon>
        <taxon>eudicotyledons</taxon>
        <taxon>Gunneridae</taxon>
        <taxon>Pentapetalae</taxon>
        <taxon>asterids</taxon>
        <taxon>campanulids</taxon>
        <taxon>Asterales</taxon>
        <taxon>Asteraceae</taxon>
        <taxon>Asteroideae</taxon>
        <taxon>Anthemideae</taxon>
        <taxon>Anthemidinae</taxon>
        <taxon>Tanacetum</taxon>
    </lineage>
</organism>
<comment type="caution">
    <text evidence="2">The sequence shown here is derived from an EMBL/GenBank/DDBJ whole genome shotgun (WGS) entry which is preliminary data.</text>
</comment>
<feature type="region of interest" description="Disordered" evidence="1">
    <location>
        <begin position="81"/>
        <end position="169"/>
    </location>
</feature>
<dbReference type="EMBL" id="BKCJ010356874">
    <property type="protein sequence ID" value="GFA02107.1"/>
    <property type="molecule type" value="Genomic_DNA"/>
</dbReference>
<accession>A0A699J2B5</accession>
<sequence>MDHDHSHPFFLKLLGIAFSWFKGIVEEEECAYPVAKRSRVNDVTRLQAQVDKKKVVVTDDVIREIEEEGYADEYVKEVTAGDDAHRDVSAAHGEVPTVTQEPSIPSPTLPTLPPQPPQDLLSTSQVQQTPPQSPQDDAVILMDDKEEEKKVKEAKIDESAQVQGRQAES</sequence>
<name>A0A699J2B5_TANCI</name>
<feature type="compositionally biased region" description="Basic and acidic residues" evidence="1">
    <location>
        <begin position="147"/>
        <end position="158"/>
    </location>
</feature>